<dbReference type="PANTHER" id="PTHR30474">
    <property type="entry name" value="CELL CYCLE PROTEIN"/>
    <property type="match status" value="1"/>
</dbReference>
<evidence type="ECO:0000313" key="23">
    <source>
        <dbReference type="EMBL" id="PKZ41547.1"/>
    </source>
</evidence>
<feature type="transmembrane region" description="Helical" evidence="22">
    <location>
        <begin position="185"/>
        <end position="218"/>
    </location>
</feature>
<dbReference type="GO" id="GO:0071555">
    <property type="term" value="P:cell wall organization"/>
    <property type="evidence" value="ECO:0007669"/>
    <property type="project" value="UniProtKB-KW"/>
</dbReference>
<dbReference type="GO" id="GO:0008955">
    <property type="term" value="F:peptidoglycan glycosyltransferase activity"/>
    <property type="evidence" value="ECO:0007669"/>
    <property type="project" value="UniProtKB-EC"/>
</dbReference>
<evidence type="ECO:0000256" key="22">
    <source>
        <dbReference type="SAM" id="Phobius"/>
    </source>
</evidence>
<evidence type="ECO:0000256" key="16">
    <source>
        <dbReference type="ARBA" id="ARBA00038053"/>
    </source>
</evidence>
<dbReference type="GO" id="GO:0015648">
    <property type="term" value="F:lipid-linked peptidoglycan transporter activity"/>
    <property type="evidence" value="ECO:0007669"/>
    <property type="project" value="TreeGrafter"/>
</dbReference>
<evidence type="ECO:0000256" key="1">
    <source>
        <dbReference type="ARBA" id="ARBA00004651"/>
    </source>
</evidence>
<keyword evidence="11 22" id="KW-0472">Membrane</keyword>
<dbReference type="NCBIfam" id="TIGR02614">
    <property type="entry name" value="ftsW"/>
    <property type="match status" value="1"/>
</dbReference>
<protein>
    <recommendedName>
        <fullName evidence="17">Probable peptidoglycan glycosyltransferase FtsW</fullName>
        <ecNumber evidence="19">2.4.99.28</ecNumber>
    </recommendedName>
    <alternativeName>
        <fullName evidence="18">Cell division protein FtsW</fullName>
    </alternativeName>
    <alternativeName>
        <fullName evidence="15">Cell wall polymerase</fullName>
    </alternativeName>
    <alternativeName>
        <fullName evidence="14">Peptidoglycan polymerase</fullName>
    </alternativeName>
</protein>
<comment type="function">
    <text evidence="21">Peptidoglycan polymerase that is essential for cell division.</text>
</comment>
<evidence type="ECO:0000256" key="20">
    <source>
        <dbReference type="ARBA" id="ARBA00049902"/>
    </source>
</evidence>
<evidence type="ECO:0000256" key="8">
    <source>
        <dbReference type="ARBA" id="ARBA00022960"/>
    </source>
</evidence>
<keyword evidence="7 22" id="KW-0812">Transmembrane</keyword>
<feature type="transmembrane region" description="Helical" evidence="22">
    <location>
        <begin position="157"/>
        <end position="178"/>
    </location>
</feature>
<dbReference type="InterPro" id="IPR013437">
    <property type="entry name" value="FtsW"/>
</dbReference>
<feature type="transmembrane region" description="Helical" evidence="22">
    <location>
        <begin position="26"/>
        <end position="47"/>
    </location>
</feature>
<dbReference type="PROSITE" id="PS00428">
    <property type="entry name" value="FTSW_RODA_SPOVE"/>
    <property type="match status" value="1"/>
</dbReference>
<evidence type="ECO:0000256" key="21">
    <source>
        <dbReference type="ARBA" id="ARBA00049966"/>
    </source>
</evidence>
<evidence type="ECO:0000256" key="9">
    <source>
        <dbReference type="ARBA" id="ARBA00022984"/>
    </source>
</evidence>
<evidence type="ECO:0000256" key="18">
    <source>
        <dbReference type="ARBA" id="ARBA00041418"/>
    </source>
</evidence>
<keyword evidence="12" id="KW-0131">Cell cycle</keyword>
<keyword evidence="24" id="KW-1185">Reference proteome</keyword>
<dbReference type="PANTHER" id="PTHR30474:SF2">
    <property type="entry name" value="PEPTIDOGLYCAN GLYCOSYLTRANSFERASE FTSW-RELATED"/>
    <property type="match status" value="1"/>
</dbReference>
<comment type="caution">
    <text evidence="23">The sequence shown here is derived from an EMBL/GenBank/DDBJ whole genome shotgun (WGS) entry which is preliminary data.</text>
</comment>
<proteinExistence type="inferred from homology"/>
<keyword evidence="3" id="KW-1003">Cell membrane</keyword>
<keyword evidence="4" id="KW-0132">Cell division</keyword>
<dbReference type="OrthoDB" id="9768187at2"/>
<evidence type="ECO:0000256" key="14">
    <source>
        <dbReference type="ARBA" id="ARBA00032370"/>
    </source>
</evidence>
<reference evidence="23 24" key="1">
    <citation type="submission" date="2017-12" db="EMBL/GenBank/DDBJ databases">
        <title>Phylogenetic diversity of female urinary microbiome.</title>
        <authorList>
            <person name="Thomas-White K."/>
            <person name="Wolfe A.J."/>
        </authorList>
    </citation>
    <scope>NUCLEOTIDE SEQUENCE [LARGE SCALE GENOMIC DNA]</scope>
    <source>
        <strain evidence="23 24">UMB1298</strain>
    </source>
</reference>
<evidence type="ECO:0000256" key="2">
    <source>
        <dbReference type="ARBA" id="ARBA00004752"/>
    </source>
</evidence>
<dbReference type="RefSeq" id="WP_101849704.1">
    <property type="nucleotide sequence ID" value="NZ_PKIZ01000012.1"/>
</dbReference>
<keyword evidence="13" id="KW-0961">Cell wall biogenesis/degradation</keyword>
<feature type="transmembrane region" description="Helical" evidence="22">
    <location>
        <begin position="94"/>
        <end position="113"/>
    </location>
</feature>
<gene>
    <name evidence="23" type="primary">ftsW</name>
    <name evidence="23" type="ORF">CYJ76_07500</name>
</gene>
<evidence type="ECO:0000256" key="11">
    <source>
        <dbReference type="ARBA" id="ARBA00023136"/>
    </source>
</evidence>
<comment type="similarity">
    <text evidence="16">Belongs to the SEDS family. FtsW subfamily.</text>
</comment>
<sequence length="406" mass="42223">MAEGAHPFDAGRRQALKEWLDRPVTVARLAVLAPLALLVIGLVMVFSASSVSAYTESGSVYAELVKQATFAGLGLVGATVLALLPVAWLRRLAFPALVGTGALQVLVFTPLGVAAKGNRNWIMIGGQTMQPSELLKLGLVLGGAFLLAHKVPRLRELLHLVVPFVVPVVAGCLGLVLAGRDLGSALVLLAIAVGMLWVAGVSLVWMGGGLAAAALLAVVLAVTSPNRMARIAVWLNDCSSAQQENCYQKVHGEYALADGGWWGVGLGASREKWFYLPEPHNDFIFAVIGEELGMLGACLVIGLFAVIGYVCYRVIAGTRDTFVRIATAGIMAWLLGQAMVNIGSVIGLLPIIGVPLPLVSSGGSALVAALCAVGVLVAFARDQVPGARRLGAPARRGPGGPAARRP</sequence>
<feature type="transmembrane region" description="Helical" evidence="22">
    <location>
        <begin position="358"/>
        <end position="380"/>
    </location>
</feature>
<evidence type="ECO:0000256" key="3">
    <source>
        <dbReference type="ARBA" id="ARBA00022475"/>
    </source>
</evidence>
<evidence type="ECO:0000256" key="7">
    <source>
        <dbReference type="ARBA" id="ARBA00022692"/>
    </source>
</evidence>
<keyword evidence="6" id="KW-0808">Transferase</keyword>
<evidence type="ECO:0000256" key="15">
    <source>
        <dbReference type="ARBA" id="ARBA00033270"/>
    </source>
</evidence>
<dbReference type="EC" id="2.4.99.28" evidence="19"/>
<comment type="subcellular location">
    <subcellularLocation>
        <location evidence="1">Cell membrane</location>
        <topology evidence="1">Multi-pass membrane protein</topology>
    </subcellularLocation>
</comment>
<keyword evidence="8" id="KW-0133">Cell shape</keyword>
<evidence type="ECO:0000256" key="19">
    <source>
        <dbReference type="ARBA" id="ARBA00044770"/>
    </source>
</evidence>
<accession>A0A2I1PAA8</accession>
<name>A0A2I1PAA8_9MICO</name>
<dbReference type="InterPro" id="IPR018365">
    <property type="entry name" value="Cell_cycle_FtsW-rel_CS"/>
</dbReference>
<dbReference type="EMBL" id="PKIZ01000012">
    <property type="protein sequence ID" value="PKZ41547.1"/>
    <property type="molecule type" value="Genomic_DNA"/>
</dbReference>
<evidence type="ECO:0000256" key="17">
    <source>
        <dbReference type="ARBA" id="ARBA00041185"/>
    </source>
</evidence>
<dbReference type="InterPro" id="IPR001182">
    <property type="entry name" value="FtsW/RodA"/>
</dbReference>
<dbReference type="GO" id="GO:0051301">
    <property type="term" value="P:cell division"/>
    <property type="evidence" value="ECO:0007669"/>
    <property type="project" value="UniProtKB-KW"/>
</dbReference>
<organism evidence="23 24">
    <name type="scientific">Kytococcus schroeteri</name>
    <dbReference type="NCBI Taxonomy" id="138300"/>
    <lineage>
        <taxon>Bacteria</taxon>
        <taxon>Bacillati</taxon>
        <taxon>Actinomycetota</taxon>
        <taxon>Actinomycetes</taxon>
        <taxon>Micrococcales</taxon>
        <taxon>Kytococcaceae</taxon>
        <taxon>Kytococcus</taxon>
    </lineage>
</organism>
<dbReference type="GO" id="GO:0008360">
    <property type="term" value="P:regulation of cell shape"/>
    <property type="evidence" value="ECO:0007669"/>
    <property type="project" value="UniProtKB-KW"/>
</dbReference>
<evidence type="ECO:0000313" key="24">
    <source>
        <dbReference type="Proteomes" id="UP000234206"/>
    </source>
</evidence>
<evidence type="ECO:0000256" key="4">
    <source>
        <dbReference type="ARBA" id="ARBA00022618"/>
    </source>
</evidence>
<feature type="transmembrane region" description="Helical" evidence="22">
    <location>
        <begin position="283"/>
        <end position="310"/>
    </location>
</feature>
<evidence type="ECO:0000256" key="13">
    <source>
        <dbReference type="ARBA" id="ARBA00023316"/>
    </source>
</evidence>
<evidence type="ECO:0000256" key="6">
    <source>
        <dbReference type="ARBA" id="ARBA00022679"/>
    </source>
</evidence>
<feature type="non-terminal residue" evidence="23">
    <location>
        <position position="406"/>
    </location>
</feature>
<feature type="transmembrane region" description="Helical" evidence="22">
    <location>
        <begin position="68"/>
        <end position="88"/>
    </location>
</feature>
<keyword evidence="5" id="KW-0328">Glycosyltransferase</keyword>
<dbReference type="Pfam" id="PF01098">
    <property type="entry name" value="FTSW_RODA_SPOVE"/>
    <property type="match status" value="1"/>
</dbReference>
<keyword evidence="9" id="KW-0573">Peptidoglycan synthesis</keyword>
<dbReference type="GO" id="GO:0032153">
    <property type="term" value="C:cell division site"/>
    <property type="evidence" value="ECO:0007669"/>
    <property type="project" value="TreeGrafter"/>
</dbReference>
<evidence type="ECO:0000256" key="10">
    <source>
        <dbReference type="ARBA" id="ARBA00022989"/>
    </source>
</evidence>
<dbReference type="Proteomes" id="UP000234206">
    <property type="component" value="Unassembled WGS sequence"/>
</dbReference>
<keyword evidence="10 22" id="KW-1133">Transmembrane helix</keyword>
<comment type="catalytic activity">
    <reaction evidence="20">
        <text>[GlcNAc-(1-&gt;4)-Mur2Ac(oyl-L-Ala-gamma-D-Glu-L-Lys-D-Ala-D-Ala)](n)-di-trans,octa-cis-undecaprenyl diphosphate + beta-D-GlcNAc-(1-&gt;4)-Mur2Ac(oyl-L-Ala-gamma-D-Glu-L-Lys-D-Ala-D-Ala)-di-trans,octa-cis-undecaprenyl diphosphate = [GlcNAc-(1-&gt;4)-Mur2Ac(oyl-L-Ala-gamma-D-Glu-L-Lys-D-Ala-D-Ala)](n+1)-di-trans,octa-cis-undecaprenyl diphosphate + di-trans,octa-cis-undecaprenyl diphosphate + H(+)</text>
        <dbReference type="Rhea" id="RHEA:23708"/>
        <dbReference type="Rhea" id="RHEA-COMP:9602"/>
        <dbReference type="Rhea" id="RHEA-COMP:9603"/>
        <dbReference type="ChEBI" id="CHEBI:15378"/>
        <dbReference type="ChEBI" id="CHEBI:58405"/>
        <dbReference type="ChEBI" id="CHEBI:60033"/>
        <dbReference type="ChEBI" id="CHEBI:78435"/>
        <dbReference type="EC" id="2.4.99.28"/>
    </reaction>
</comment>
<feature type="transmembrane region" description="Helical" evidence="22">
    <location>
        <begin position="322"/>
        <end position="352"/>
    </location>
</feature>
<dbReference type="GO" id="GO:0009252">
    <property type="term" value="P:peptidoglycan biosynthetic process"/>
    <property type="evidence" value="ECO:0007669"/>
    <property type="project" value="UniProtKB-KW"/>
</dbReference>
<dbReference type="GO" id="GO:0005886">
    <property type="term" value="C:plasma membrane"/>
    <property type="evidence" value="ECO:0007669"/>
    <property type="project" value="UniProtKB-SubCell"/>
</dbReference>
<evidence type="ECO:0000256" key="5">
    <source>
        <dbReference type="ARBA" id="ARBA00022676"/>
    </source>
</evidence>
<comment type="pathway">
    <text evidence="2">Cell wall biogenesis; peptidoglycan biosynthesis.</text>
</comment>
<evidence type="ECO:0000256" key="12">
    <source>
        <dbReference type="ARBA" id="ARBA00023306"/>
    </source>
</evidence>
<dbReference type="AlphaFoldDB" id="A0A2I1PAA8"/>